<dbReference type="AlphaFoldDB" id="A0A538TZK5"/>
<feature type="region of interest" description="Disordered" evidence="1">
    <location>
        <begin position="1"/>
        <end position="23"/>
    </location>
</feature>
<dbReference type="Gene3D" id="3.40.630.30">
    <property type="match status" value="1"/>
</dbReference>
<reference evidence="3 4" key="1">
    <citation type="journal article" date="2019" name="Nat. Microbiol.">
        <title>Mediterranean grassland soil C-N compound turnover is dependent on rainfall and depth, and is mediated by genomically divergent microorganisms.</title>
        <authorList>
            <person name="Diamond S."/>
            <person name="Andeer P.F."/>
            <person name="Li Z."/>
            <person name="Crits-Christoph A."/>
            <person name="Burstein D."/>
            <person name="Anantharaman K."/>
            <person name="Lane K.R."/>
            <person name="Thomas B.C."/>
            <person name="Pan C."/>
            <person name="Northen T.R."/>
            <person name="Banfield J.F."/>
        </authorList>
    </citation>
    <scope>NUCLEOTIDE SEQUENCE [LARGE SCALE GENOMIC DNA]</scope>
    <source>
        <strain evidence="3">WS_10</strain>
    </source>
</reference>
<evidence type="ECO:0000313" key="3">
    <source>
        <dbReference type="EMBL" id="TMQ69085.1"/>
    </source>
</evidence>
<accession>A0A538TZK5</accession>
<name>A0A538TZK5_UNCEI</name>
<evidence type="ECO:0000256" key="1">
    <source>
        <dbReference type="SAM" id="MobiDB-lite"/>
    </source>
</evidence>
<dbReference type="SUPFAM" id="SSF55729">
    <property type="entry name" value="Acyl-CoA N-acyltransferases (Nat)"/>
    <property type="match status" value="1"/>
</dbReference>
<dbReference type="InterPro" id="IPR016181">
    <property type="entry name" value="Acyl_CoA_acyltransferase"/>
</dbReference>
<keyword evidence="3" id="KW-0808">Transferase</keyword>
<proteinExistence type="predicted"/>
<dbReference type="GO" id="GO:0016747">
    <property type="term" value="F:acyltransferase activity, transferring groups other than amino-acyl groups"/>
    <property type="evidence" value="ECO:0007669"/>
    <property type="project" value="InterPro"/>
</dbReference>
<dbReference type="EMBL" id="VBPA01000342">
    <property type="protein sequence ID" value="TMQ69085.1"/>
    <property type="molecule type" value="Genomic_DNA"/>
</dbReference>
<evidence type="ECO:0000259" key="2">
    <source>
        <dbReference type="PROSITE" id="PS51186"/>
    </source>
</evidence>
<comment type="caution">
    <text evidence="3">The sequence shown here is derived from an EMBL/GenBank/DDBJ whole genome shotgun (WGS) entry which is preliminary data.</text>
</comment>
<dbReference type="CDD" id="cd04301">
    <property type="entry name" value="NAT_SF"/>
    <property type="match status" value="1"/>
</dbReference>
<protein>
    <submittedName>
        <fullName evidence="3">GNAT family N-acetyltransferase</fullName>
    </submittedName>
</protein>
<gene>
    <name evidence="3" type="ORF">E6K80_12885</name>
</gene>
<dbReference type="PROSITE" id="PS51186">
    <property type="entry name" value="GNAT"/>
    <property type="match status" value="1"/>
</dbReference>
<organism evidence="3 4">
    <name type="scientific">Eiseniibacteriota bacterium</name>
    <dbReference type="NCBI Taxonomy" id="2212470"/>
    <lineage>
        <taxon>Bacteria</taxon>
        <taxon>Candidatus Eiseniibacteriota</taxon>
    </lineage>
</organism>
<feature type="domain" description="N-acetyltransferase" evidence="2">
    <location>
        <begin position="152"/>
        <end position="294"/>
    </location>
</feature>
<dbReference type="Proteomes" id="UP000319836">
    <property type="component" value="Unassembled WGS sequence"/>
</dbReference>
<feature type="compositionally biased region" description="Pro residues" evidence="1">
    <location>
        <begin position="7"/>
        <end position="17"/>
    </location>
</feature>
<dbReference type="InterPro" id="IPR000182">
    <property type="entry name" value="GNAT_dom"/>
</dbReference>
<sequence length="294" mass="30987">MMAAPIRKPPAGPPGTPGRPADLTGQDVRWLAWHEAQSHALIGREVRDLGDAVLLHDASDREPFWNRLAGVDWPTGAAAFDRRLTEALALFAGLDRIPHVWPMPGFDEPGDLTARLLAHGFEDFGGGLLMALDPARALPPPVHDGGGGVQVERLHRLSGERAAEAAGAIAAVLLTSFTVEPERRVAIELEAVLGLESDAYHAILVRVDGVPAAVARRTTFAGASYLSSIGTDPAFRGRGLGRLVTGLAVADAVAAGSRWTYLGVFEDNVIAQSLYGSLGFVAIGGVAPDLLLRP</sequence>
<dbReference type="Pfam" id="PF00583">
    <property type="entry name" value="Acetyltransf_1"/>
    <property type="match status" value="1"/>
</dbReference>
<evidence type="ECO:0000313" key="4">
    <source>
        <dbReference type="Proteomes" id="UP000319836"/>
    </source>
</evidence>